<dbReference type="PANTHER" id="PTHR47690">
    <property type="entry name" value="GLUCOKINASE"/>
    <property type="match status" value="1"/>
</dbReference>
<dbReference type="PANTHER" id="PTHR47690:SF1">
    <property type="entry name" value="GLUCOKINASE"/>
    <property type="match status" value="1"/>
</dbReference>
<accession>A0A947DA29</accession>
<dbReference type="GO" id="GO:0005524">
    <property type="term" value="F:ATP binding"/>
    <property type="evidence" value="ECO:0007669"/>
    <property type="project" value="InterPro"/>
</dbReference>
<feature type="region of interest" description="Disordered" evidence="4">
    <location>
        <begin position="1"/>
        <end position="34"/>
    </location>
</feature>
<dbReference type="SUPFAM" id="SSF53067">
    <property type="entry name" value="Actin-like ATPase domain"/>
    <property type="match status" value="1"/>
</dbReference>
<keyword evidence="6" id="KW-1185">Reference proteome</keyword>
<dbReference type="Pfam" id="PF02685">
    <property type="entry name" value="Glucokinase"/>
    <property type="match status" value="1"/>
</dbReference>
<dbReference type="EMBL" id="JAHHZF010000008">
    <property type="protein sequence ID" value="MBT9291252.1"/>
    <property type="molecule type" value="Genomic_DNA"/>
</dbReference>
<dbReference type="GO" id="GO:0005829">
    <property type="term" value="C:cytosol"/>
    <property type="evidence" value="ECO:0007669"/>
    <property type="project" value="TreeGrafter"/>
</dbReference>
<evidence type="ECO:0000256" key="2">
    <source>
        <dbReference type="ARBA" id="ARBA00022777"/>
    </source>
</evidence>
<evidence type="ECO:0000256" key="4">
    <source>
        <dbReference type="SAM" id="MobiDB-lite"/>
    </source>
</evidence>
<dbReference type="AlphaFoldDB" id="A0A947DA29"/>
<dbReference type="InterPro" id="IPR003836">
    <property type="entry name" value="Glucokinase"/>
</dbReference>
<organism evidence="5 6">
    <name type="scientific">Prosthecodimorpha staleyi</name>
    <dbReference type="NCBI Taxonomy" id="2840188"/>
    <lineage>
        <taxon>Bacteria</taxon>
        <taxon>Pseudomonadati</taxon>
        <taxon>Pseudomonadota</taxon>
        <taxon>Alphaproteobacteria</taxon>
        <taxon>Hyphomicrobiales</taxon>
        <taxon>Ancalomicrobiaceae</taxon>
        <taxon>Prosthecodimorpha</taxon>
    </lineage>
</organism>
<dbReference type="Gene3D" id="3.40.367.20">
    <property type="match status" value="1"/>
</dbReference>
<keyword evidence="2" id="KW-0418">Kinase</keyword>
<protein>
    <submittedName>
        <fullName evidence="5">Glucokinase</fullName>
    </submittedName>
</protein>
<sequence length="370" mass="38662">MAPVRGERSASRPVQAESHPQSSRNRPAVPSPELSRDSFPFPVLVADIGGTNARFALIADRGADIAGYRTVHTADFPDPIAAIESLGHVDPAPRSAVMALAAPVTGDEVALTNCPWVIRPRAMIDRLGLDDVLLINDFEAQALALPSLKLDGADLVQIGGGTERPSATKVVVGPGTGLGVATLVHALGLWIPVPGEGGHVSLGPEAPDEAPVWAAIERIGGRVTGESILSGSGMLRLARAVAAARGLPCPYHHPEEVTAGAEAGEAIGLETLRLFARSLGRIAGDFALSSLARGGVYIAGGIPQKIERFLTDGTFRAAFEAKAPHTALVSDIPTYLVRHPRAALVGLAAYAAHPERYGLDLEGRHWRRGG</sequence>
<proteinExistence type="inferred from homology"/>
<dbReference type="Gene3D" id="3.30.420.40">
    <property type="match status" value="1"/>
</dbReference>
<dbReference type="CDD" id="cd24008">
    <property type="entry name" value="ASKHA_NBD_GLK"/>
    <property type="match status" value="1"/>
</dbReference>
<keyword evidence="1" id="KW-0808">Transferase</keyword>
<dbReference type="GO" id="GO:0006096">
    <property type="term" value="P:glycolytic process"/>
    <property type="evidence" value="ECO:0007669"/>
    <property type="project" value="InterPro"/>
</dbReference>
<dbReference type="Proteomes" id="UP000766595">
    <property type="component" value="Unassembled WGS sequence"/>
</dbReference>
<evidence type="ECO:0000313" key="5">
    <source>
        <dbReference type="EMBL" id="MBT9291252.1"/>
    </source>
</evidence>
<comment type="similarity">
    <text evidence="3">Belongs to the bacterial glucokinase family.</text>
</comment>
<evidence type="ECO:0000256" key="3">
    <source>
        <dbReference type="RuleBase" id="RU004046"/>
    </source>
</evidence>
<name>A0A947DA29_9HYPH</name>
<comment type="caution">
    <text evidence="5">The sequence shown here is derived from an EMBL/GenBank/DDBJ whole genome shotgun (WGS) entry which is preliminary data.</text>
</comment>
<feature type="compositionally biased region" description="Basic and acidic residues" evidence="4">
    <location>
        <begin position="1"/>
        <end position="10"/>
    </location>
</feature>
<dbReference type="GO" id="GO:0004340">
    <property type="term" value="F:glucokinase activity"/>
    <property type="evidence" value="ECO:0007669"/>
    <property type="project" value="InterPro"/>
</dbReference>
<evidence type="ECO:0000256" key="1">
    <source>
        <dbReference type="ARBA" id="ARBA00022679"/>
    </source>
</evidence>
<dbReference type="InterPro" id="IPR050201">
    <property type="entry name" value="Bacterial_glucokinase"/>
</dbReference>
<dbReference type="GO" id="GO:0005536">
    <property type="term" value="F:D-glucose binding"/>
    <property type="evidence" value="ECO:0007669"/>
    <property type="project" value="InterPro"/>
</dbReference>
<dbReference type="InterPro" id="IPR043129">
    <property type="entry name" value="ATPase_NBD"/>
</dbReference>
<reference evidence="5 6" key="1">
    <citation type="submission" date="2021-06" db="EMBL/GenBank/DDBJ databases">
        <authorList>
            <person name="Grouzdev D.S."/>
            <person name="Koziaeva V."/>
        </authorList>
    </citation>
    <scope>NUCLEOTIDE SEQUENCE [LARGE SCALE GENOMIC DNA]</scope>
    <source>
        <strain evidence="5 6">22</strain>
    </source>
</reference>
<evidence type="ECO:0000313" key="6">
    <source>
        <dbReference type="Proteomes" id="UP000766595"/>
    </source>
</evidence>
<gene>
    <name evidence="5" type="ORF">KL771_17430</name>
</gene>